<proteinExistence type="predicted"/>
<evidence type="ECO:0000313" key="2">
    <source>
        <dbReference type="EMBL" id="CAK9164031.1"/>
    </source>
</evidence>
<keyword evidence="1" id="KW-0812">Transmembrane</keyword>
<protein>
    <submittedName>
        <fullName evidence="2">Uncharacterized protein</fullName>
    </submittedName>
</protein>
<name>A0ABC8T3M9_9AQUA</name>
<evidence type="ECO:0000313" key="3">
    <source>
        <dbReference type="Proteomes" id="UP001642360"/>
    </source>
</evidence>
<dbReference type="EMBL" id="CAUOFW020004145">
    <property type="protein sequence ID" value="CAK9164031.1"/>
    <property type="molecule type" value="Genomic_DNA"/>
</dbReference>
<keyword evidence="3" id="KW-1185">Reference proteome</keyword>
<keyword evidence="1" id="KW-1133">Transmembrane helix</keyword>
<evidence type="ECO:0000256" key="1">
    <source>
        <dbReference type="SAM" id="Phobius"/>
    </source>
</evidence>
<feature type="transmembrane region" description="Helical" evidence="1">
    <location>
        <begin position="81"/>
        <end position="101"/>
    </location>
</feature>
<reference evidence="2 3" key="1">
    <citation type="submission" date="2024-02" db="EMBL/GenBank/DDBJ databases">
        <authorList>
            <person name="Vignale AGUSTIN F."/>
            <person name="Sosa J E."/>
            <person name="Modenutti C."/>
        </authorList>
    </citation>
    <scope>NUCLEOTIDE SEQUENCE [LARGE SCALE GENOMIC DNA]</scope>
</reference>
<keyword evidence="1" id="KW-0472">Membrane</keyword>
<accession>A0ABC8T3M9</accession>
<gene>
    <name evidence="2" type="ORF">ILEXP_LOCUS33105</name>
</gene>
<dbReference type="Proteomes" id="UP001642360">
    <property type="component" value="Unassembled WGS sequence"/>
</dbReference>
<comment type="caution">
    <text evidence="2">The sequence shown here is derived from an EMBL/GenBank/DDBJ whole genome shotgun (WGS) entry which is preliminary data.</text>
</comment>
<sequence length="102" mass="11380">KLYLKERKGLGSLGVEDLLHSQMPCDFLKMFEPLDSLQLLKNSAYRWIFALSLRRQLPGSFQKAEPSIGLTGSFQLAGTSLGLFPSVLLGHVVFYGLFLGLY</sequence>
<dbReference type="AlphaFoldDB" id="A0ABC8T3M9"/>
<organism evidence="2 3">
    <name type="scientific">Ilex paraguariensis</name>
    <name type="common">yerba mate</name>
    <dbReference type="NCBI Taxonomy" id="185542"/>
    <lineage>
        <taxon>Eukaryota</taxon>
        <taxon>Viridiplantae</taxon>
        <taxon>Streptophyta</taxon>
        <taxon>Embryophyta</taxon>
        <taxon>Tracheophyta</taxon>
        <taxon>Spermatophyta</taxon>
        <taxon>Magnoliopsida</taxon>
        <taxon>eudicotyledons</taxon>
        <taxon>Gunneridae</taxon>
        <taxon>Pentapetalae</taxon>
        <taxon>asterids</taxon>
        <taxon>campanulids</taxon>
        <taxon>Aquifoliales</taxon>
        <taxon>Aquifoliaceae</taxon>
        <taxon>Ilex</taxon>
    </lineage>
</organism>
<feature type="non-terminal residue" evidence="2">
    <location>
        <position position="1"/>
    </location>
</feature>